<accession>A0A9D1A6J8</accession>
<dbReference type="AlphaFoldDB" id="A0A9D1A6J8"/>
<comment type="caution">
    <text evidence="2">The sequence shown here is derived from an EMBL/GenBank/DDBJ whole genome shotgun (WGS) entry which is preliminary data.</text>
</comment>
<evidence type="ECO:0000313" key="2">
    <source>
        <dbReference type="EMBL" id="HIR06562.1"/>
    </source>
</evidence>
<dbReference type="Proteomes" id="UP000824250">
    <property type="component" value="Unassembled WGS sequence"/>
</dbReference>
<feature type="region of interest" description="Disordered" evidence="1">
    <location>
        <begin position="1"/>
        <end position="55"/>
    </location>
</feature>
<evidence type="ECO:0000313" key="3">
    <source>
        <dbReference type="Proteomes" id="UP000824250"/>
    </source>
</evidence>
<name>A0A9D1A6J8_9FIRM</name>
<dbReference type="EMBL" id="DVGC01000064">
    <property type="protein sequence ID" value="HIR06562.1"/>
    <property type="molecule type" value="Genomic_DNA"/>
</dbReference>
<proteinExistence type="predicted"/>
<feature type="compositionally biased region" description="Polar residues" evidence="1">
    <location>
        <begin position="11"/>
        <end position="46"/>
    </location>
</feature>
<sequence length="55" mass="6224">MEIIQKDSPCFKTTQNFNKQRPVSPDKTTNPAEASNGQERQAQQTLYIKKSKLVG</sequence>
<gene>
    <name evidence="2" type="ORF">IAB28_11460</name>
</gene>
<reference evidence="2" key="2">
    <citation type="journal article" date="2021" name="PeerJ">
        <title>Extensive microbial diversity within the chicken gut microbiome revealed by metagenomics and culture.</title>
        <authorList>
            <person name="Gilroy R."/>
            <person name="Ravi A."/>
            <person name="Getino M."/>
            <person name="Pursley I."/>
            <person name="Horton D.L."/>
            <person name="Alikhan N.F."/>
            <person name="Baker D."/>
            <person name="Gharbi K."/>
            <person name="Hall N."/>
            <person name="Watson M."/>
            <person name="Adriaenssens E.M."/>
            <person name="Foster-Nyarko E."/>
            <person name="Jarju S."/>
            <person name="Secka A."/>
            <person name="Antonio M."/>
            <person name="Oren A."/>
            <person name="Chaudhuri R.R."/>
            <person name="La Ragione R."/>
            <person name="Hildebrand F."/>
            <person name="Pallen M.J."/>
        </authorList>
    </citation>
    <scope>NUCLEOTIDE SEQUENCE</scope>
    <source>
        <strain evidence="2">CHK180-2868</strain>
    </source>
</reference>
<protein>
    <submittedName>
        <fullName evidence="2">Uncharacterized protein</fullName>
    </submittedName>
</protein>
<evidence type="ECO:0000256" key="1">
    <source>
        <dbReference type="SAM" id="MobiDB-lite"/>
    </source>
</evidence>
<reference evidence="2" key="1">
    <citation type="submission" date="2020-10" db="EMBL/GenBank/DDBJ databases">
        <authorList>
            <person name="Gilroy R."/>
        </authorList>
    </citation>
    <scope>NUCLEOTIDE SEQUENCE</scope>
    <source>
        <strain evidence="2">CHK180-2868</strain>
    </source>
</reference>
<organism evidence="2 3">
    <name type="scientific">Candidatus Copromonas faecavium</name>
    <name type="common">nom. illeg.</name>
    <dbReference type="NCBI Taxonomy" id="2840740"/>
    <lineage>
        <taxon>Bacteria</taxon>
        <taxon>Bacillati</taxon>
        <taxon>Bacillota</taxon>
        <taxon>Clostridia</taxon>
        <taxon>Lachnospirales</taxon>
        <taxon>Lachnospiraceae</taxon>
        <taxon>Candidatus Copromonas (nom. illeg.)</taxon>
    </lineage>
</organism>